<dbReference type="PANTHER" id="PTHR42085:SF2">
    <property type="entry name" value="F-BOX DOMAIN-CONTAINING PROTEIN"/>
    <property type="match status" value="1"/>
</dbReference>
<dbReference type="PANTHER" id="PTHR42085">
    <property type="entry name" value="F-BOX DOMAIN-CONTAINING PROTEIN"/>
    <property type="match status" value="1"/>
</dbReference>
<dbReference type="EMBL" id="JAXOVC010000009">
    <property type="protein sequence ID" value="KAK4497047.1"/>
    <property type="molecule type" value="Genomic_DNA"/>
</dbReference>
<name>A0ABR0E6K0_ZASCE</name>
<keyword evidence="2" id="KW-1185">Reference proteome</keyword>
<dbReference type="Proteomes" id="UP001305779">
    <property type="component" value="Unassembled WGS sequence"/>
</dbReference>
<organism evidence="1 2">
    <name type="scientific">Zasmidium cellare</name>
    <name type="common">Wine cellar mold</name>
    <name type="synonym">Racodium cellare</name>
    <dbReference type="NCBI Taxonomy" id="395010"/>
    <lineage>
        <taxon>Eukaryota</taxon>
        <taxon>Fungi</taxon>
        <taxon>Dikarya</taxon>
        <taxon>Ascomycota</taxon>
        <taxon>Pezizomycotina</taxon>
        <taxon>Dothideomycetes</taxon>
        <taxon>Dothideomycetidae</taxon>
        <taxon>Mycosphaerellales</taxon>
        <taxon>Mycosphaerellaceae</taxon>
        <taxon>Zasmidium</taxon>
    </lineage>
</organism>
<reference evidence="1 2" key="1">
    <citation type="journal article" date="2023" name="G3 (Bethesda)">
        <title>A chromosome-level genome assembly of Zasmidium syzygii isolated from banana leaves.</title>
        <authorList>
            <person name="van Westerhoven A.C."/>
            <person name="Mehrabi R."/>
            <person name="Talebi R."/>
            <person name="Steentjes M.B.F."/>
            <person name="Corcolon B."/>
            <person name="Chong P.A."/>
            <person name="Kema G.H.J."/>
            <person name="Seidl M.F."/>
        </authorList>
    </citation>
    <scope>NUCLEOTIDE SEQUENCE [LARGE SCALE GENOMIC DNA]</scope>
    <source>
        <strain evidence="1 2">P124</strain>
    </source>
</reference>
<protein>
    <submittedName>
        <fullName evidence="1">Uncharacterized protein</fullName>
    </submittedName>
</protein>
<evidence type="ECO:0000313" key="1">
    <source>
        <dbReference type="EMBL" id="KAK4497047.1"/>
    </source>
</evidence>
<gene>
    <name evidence="1" type="ORF">PRZ48_011496</name>
</gene>
<comment type="caution">
    <text evidence="1">The sequence shown here is derived from an EMBL/GenBank/DDBJ whole genome shotgun (WGS) entry which is preliminary data.</text>
</comment>
<sequence>MAKTNFMSLPPELRIRIYEYALDPLADPGVASMFLWRQGHTDGRCCAVSLRNIHRRCDCAQNKITTGLLRANKQIFAEAIEVLGSLFELRVRIPGNAIGVNAKELATVVEKIPQYARKHMRQLLLVSPNASSRDFEDYHDYDDRSFRTHRPDALAGLDKYWKTIKQELPQLRQLRIHIDLTKSELQNIKYVLWAFKGTKTLPKLQLFRLEIHQRHQVYGEPAWSDWFMEETQADLICKLMKFVEGTFEIDLQLIEKEPPTPEQQWRTMRGL</sequence>
<evidence type="ECO:0000313" key="2">
    <source>
        <dbReference type="Proteomes" id="UP001305779"/>
    </source>
</evidence>
<proteinExistence type="predicted"/>
<dbReference type="InterPro" id="IPR038883">
    <property type="entry name" value="AN11006-like"/>
</dbReference>
<accession>A0ABR0E6K0</accession>